<evidence type="ECO:0000256" key="4">
    <source>
        <dbReference type="ARBA" id="ARBA00022989"/>
    </source>
</evidence>
<dbReference type="Proteomes" id="UP000298588">
    <property type="component" value="Chromosome"/>
</dbReference>
<dbReference type="OrthoDB" id="9034298at2"/>
<name>A0A4D7QQD2_9HYPH</name>
<reference evidence="7 8" key="1">
    <citation type="submission" date="2019-04" db="EMBL/GenBank/DDBJ databases">
        <title>Phreatobacter aquaticus sp. nov.</title>
        <authorList>
            <person name="Choi A."/>
            <person name="Baek K."/>
        </authorList>
    </citation>
    <scope>NUCLEOTIDE SEQUENCE [LARGE SCALE GENOMIC DNA]</scope>
    <source>
        <strain evidence="7 8">NMCR1094</strain>
    </source>
</reference>
<keyword evidence="2" id="KW-1003">Cell membrane</keyword>
<feature type="transmembrane region" description="Helical" evidence="6">
    <location>
        <begin position="103"/>
        <end position="123"/>
    </location>
</feature>
<keyword evidence="4 6" id="KW-1133">Transmembrane helix</keyword>
<feature type="transmembrane region" description="Helical" evidence="6">
    <location>
        <begin position="21"/>
        <end position="42"/>
    </location>
</feature>
<dbReference type="Pfam" id="PF02653">
    <property type="entry name" value="BPD_transp_2"/>
    <property type="match status" value="1"/>
</dbReference>
<feature type="transmembrane region" description="Helical" evidence="6">
    <location>
        <begin position="178"/>
        <end position="199"/>
    </location>
</feature>
<organism evidence="7 8">
    <name type="scientific">Phreatobacter aquaticus</name>
    <dbReference type="NCBI Taxonomy" id="2570229"/>
    <lineage>
        <taxon>Bacteria</taxon>
        <taxon>Pseudomonadati</taxon>
        <taxon>Pseudomonadota</taxon>
        <taxon>Alphaproteobacteria</taxon>
        <taxon>Hyphomicrobiales</taxon>
        <taxon>Phreatobacteraceae</taxon>
        <taxon>Phreatobacter</taxon>
    </lineage>
</organism>
<gene>
    <name evidence="7" type="ORF">E8L99_11490</name>
</gene>
<dbReference type="PANTHER" id="PTHR30482">
    <property type="entry name" value="HIGH-AFFINITY BRANCHED-CHAIN AMINO ACID TRANSPORT SYSTEM PERMEASE"/>
    <property type="match status" value="1"/>
</dbReference>
<evidence type="ECO:0000256" key="6">
    <source>
        <dbReference type="SAM" id="Phobius"/>
    </source>
</evidence>
<keyword evidence="5 6" id="KW-0472">Membrane</keyword>
<dbReference type="CDD" id="cd06581">
    <property type="entry name" value="TM_PBP1_LivM_like"/>
    <property type="match status" value="1"/>
</dbReference>
<comment type="subcellular location">
    <subcellularLocation>
        <location evidence="1">Cell membrane</location>
        <topology evidence="1">Multi-pass membrane protein</topology>
    </subcellularLocation>
</comment>
<evidence type="ECO:0000256" key="3">
    <source>
        <dbReference type="ARBA" id="ARBA00022692"/>
    </source>
</evidence>
<evidence type="ECO:0000313" key="7">
    <source>
        <dbReference type="EMBL" id="QCK86332.1"/>
    </source>
</evidence>
<keyword evidence="8" id="KW-1185">Reference proteome</keyword>
<evidence type="ECO:0000256" key="2">
    <source>
        <dbReference type="ARBA" id="ARBA00022475"/>
    </source>
</evidence>
<feature type="transmembrane region" description="Helical" evidence="6">
    <location>
        <begin position="266"/>
        <end position="290"/>
    </location>
</feature>
<proteinExistence type="predicted"/>
<sequence length="337" mass="35447">MTMPSVETNAASPRPASRSPLPLAAVVIACALGLGLLVPVLVSSQLALTLMTQAVISAVLATGIGFMIRQNGLTSFGHAAFYGLAAYGVALNGKFGLMPTELAIILAIVLPSILAFVAGLGIVRLPPLAFSMLTLAVAQSFHEIFLRWRDLANGDDGMAVRLPSTLFGMDIAVFQQPATMFVVCWIVLVLIIGGLWLIARSRFGLLTIAIRENEERARYIGFETVVPRAIIYGVSAAVGAIGGVLFVLYNAFVTPGVLHWSLSGEALVMAVIGGARAIWGPALGSVIFFMFKDAAGDLTEHWPAIIGVTLIVVTVLLPHGVSGLLSSMVAKLKGKAR</sequence>
<dbReference type="GO" id="GO:0015658">
    <property type="term" value="F:branched-chain amino acid transmembrane transporter activity"/>
    <property type="evidence" value="ECO:0007669"/>
    <property type="project" value="InterPro"/>
</dbReference>
<evidence type="ECO:0000313" key="8">
    <source>
        <dbReference type="Proteomes" id="UP000298588"/>
    </source>
</evidence>
<dbReference type="InterPro" id="IPR001851">
    <property type="entry name" value="ABC_transp_permease"/>
</dbReference>
<feature type="transmembrane region" description="Helical" evidence="6">
    <location>
        <begin position="48"/>
        <end position="68"/>
    </location>
</feature>
<feature type="transmembrane region" description="Helical" evidence="6">
    <location>
        <begin position="80"/>
        <end position="97"/>
    </location>
</feature>
<evidence type="ECO:0000256" key="1">
    <source>
        <dbReference type="ARBA" id="ARBA00004651"/>
    </source>
</evidence>
<feature type="transmembrane region" description="Helical" evidence="6">
    <location>
        <begin position="229"/>
        <end position="254"/>
    </location>
</feature>
<dbReference type="EMBL" id="CP039865">
    <property type="protein sequence ID" value="QCK86332.1"/>
    <property type="molecule type" value="Genomic_DNA"/>
</dbReference>
<evidence type="ECO:0000256" key="5">
    <source>
        <dbReference type="ARBA" id="ARBA00023136"/>
    </source>
</evidence>
<protein>
    <submittedName>
        <fullName evidence="7">Branched-chain amino acid ABC transporter permease</fullName>
    </submittedName>
</protein>
<keyword evidence="3 6" id="KW-0812">Transmembrane</keyword>
<dbReference type="InterPro" id="IPR043428">
    <property type="entry name" value="LivM-like"/>
</dbReference>
<accession>A0A4D7QQD2</accession>
<dbReference type="KEGG" id="paqt:E8L99_11490"/>
<feature type="transmembrane region" description="Helical" evidence="6">
    <location>
        <begin position="302"/>
        <end position="325"/>
    </location>
</feature>
<dbReference type="AlphaFoldDB" id="A0A4D7QQD2"/>
<dbReference type="PANTHER" id="PTHR30482:SF17">
    <property type="entry name" value="ABC TRANSPORTER ATP-BINDING PROTEIN"/>
    <property type="match status" value="1"/>
</dbReference>
<dbReference type="RefSeq" id="WP_137099663.1">
    <property type="nucleotide sequence ID" value="NZ_CP039865.1"/>
</dbReference>
<dbReference type="GO" id="GO:0005886">
    <property type="term" value="C:plasma membrane"/>
    <property type="evidence" value="ECO:0007669"/>
    <property type="project" value="UniProtKB-SubCell"/>
</dbReference>